<organism evidence="1 2">
    <name type="scientific">Actinomycetospora flava</name>
    <dbReference type="NCBI Taxonomy" id="3129232"/>
    <lineage>
        <taxon>Bacteria</taxon>
        <taxon>Bacillati</taxon>
        <taxon>Actinomycetota</taxon>
        <taxon>Actinomycetes</taxon>
        <taxon>Pseudonocardiales</taxon>
        <taxon>Pseudonocardiaceae</taxon>
        <taxon>Actinomycetospora</taxon>
    </lineage>
</organism>
<evidence type="ECO:0000313" key="1">
    <source>
        <dbReference type="EMBL" id="MEJ2862433.1"/>
    </source>
</evidence>
<proteinExistence type="predicted"/>
<dbReference type="RefSeq" id="WP_337703807.1">
    <property type="nucleotide sequence ID" value="NZ_JBBEGM010000005.1"/>
</dbReference>
<keyword evidence="2" id="KW-1185">Reference proteome</keyword>
<name>A0ABU8M7M3_9PSEU</name>
<gene>
    <name evidence="1" type="ORF">WCD58_14775</name>
</gene>
<dbReference type="Proteomes" id="UP001369736">
    <property type="component" value="Unassembled WGS sequence"/>
</dbReference>
<protein>
    <recommendedName>
        <fullName evidence="3">YbaB/EbfC DNA-binding family protein</fullName>
    </recommendedName>
</protein>
<sequence length="213" mass="22060">MDDRRWGFAGLDDAEYAQFARSVSSARPSGVERRDDVVVVTLDPDGVSLADDWRARIDPSRLGEEVVVAAARAVAGALAAPVFPPAAPSGVPDLAPWGGSFARLVEDASRDVARFSAAATVAVGRVVERTSAGGHVRGAARHGTVTAVTVDAGWARSAHVRDVEAELLDVLAGLRREAVPEALKHGPSHPATVALQQLAGDPALVARLAGMAP</sequence>
<dbReference type="EMBL" id="JBBEGM010000005">
    <property type="protein sequence ID" value="MEJ2862433.1"/>
    <property type="molecule type" value="Genomic_DNA"/>
</dbReference>
<accession>A0ABU8M7M3</accession>
<evidence type="ECO:0000313" key="2">
    <source>
        <dbReference type="Proteomes" id="UP001369736"/>
    </source>
</evidence>
<reference evidence="1 2" key="1">
    <citation type="submission" date="2024-03" db="EMBL/GenBank/DDBJ databases">
        <title>Actinomycetospora sp. OC33-EN07, a novel actinomycete isolated from wild orchid (Aerides multiflora).</title>
        <authorList>
            <person name="Suriyachadkun C."/>
        </authorList>
    </citation>
    <scope>NUCLEOTIDE SEQUENCE [LARGE SCALE GENOMIC DNA]</scope>
    <source>
        <strain evidence="1 2">OC33-EN07</strain>
    </source>
</reference>
<comment type="caution">
    <text evidence="1">The sequence shown here is derived from an EMBL/GenBank/DDBJ whole genome shotgun (WGS) entry which is preliminary data.</text>
</comment>
<evidence type="ECO:0008006" key="3">
    <source>
        <dbReference type="Google" id="ProtNLM"/>
    </source>
</evidence>